<evidence type="ECO:0000256" key="6">
    <source>
        <dbReference type="ARBA" id="ARBA00022679"/>
    </source>
</evidence>
<comment type="caution">
    <text evidence="13">Lacks conserved residue(s) required for the propagation of feature annotation.</text>
</comment>
<proteinExistence type="inferred from homology"/>
<sequence>MMLCYDGKLSLYCFVTASVIAGLPEILFRLEFDNYMSYLQNMWVIHILLYGFLNLLLALAFRGFAYRVAVRATFLGYVFAVGILIFFCSSASWQMFGIYISVLAFFHYSEFLAIAWTNPDTVSIESFILNHSLAYGIAACSSWLEFIVERYFFPTIKEASSISYFGLVLCLGGEVLRKMAIFTAKRNFSHIVQNKKAENHELVTHGVYGFCRHPSYVGWFYWSIGTQLILQNPFCFVAYAITSWRFFHERVLIEELTLLNFFRGQYVDYQKKVGTGLPFIVGYKVEL</sequence>
<keyword evidence="5 13" id="KW-0489">Methyltransferase</keyword>
<dbReference type="InterPro" id="IPR007269">
    <property type="entry name" value="ICMT_MeTrfase"/>
</dbReference>
<reference evidence="15" key="1">
    <citation type="submission" date="2025-08" db="UniProtKB">
        <authorList>
            <consortium name="RefSeq"/>
        </authorList>
    </citation>
    <scope>IDENTIFICATION</scope>
</reference>
<evidence type="ECO:0000313" key="14">
    <source>
        <dbReference type="Proteomes" id="UP000694920"/>
    </source>
</evidence>
<evidence type="ECO:0000256" key="7">
    <source>
        <dbReference type="ARBA" id="ARBA00022691"/>
    </source>
</evidence>
<evidence type="ECO:0000256" key="11">
    <source>
        <dbReference type="ARBA" id="ARBA00023572"/>
    </source>
</evidence>
<feature type="transmembrane region" description="Helical" evidence="13">
    <location>
        <begin position="9"/>
        <end position="30"/>
    </location>
</feature>
<comment type="similarity">
    <text evidence="3 13">Belongs to the class VI-like SAM-binding methyltransferase superfamily. Isoprenylcysteine carboxyl methyltransferase family.</text>
</comment>
<dbReference type="GO" id="GO:0005789">
    <property type="term" value="C:endoplasmic reticulum membrane"/>
    <property type="evidence" value="ECO:0007669"/>
    <property type="project" value="UniProtKB-SubCell"/>
</dbReference>
<protein>
    <recommendedName>
        <fullName evidence="12 13">Protein-S-isoprenylcysteine O-methyltransferase</fullName>
        <ecNumber evidence="4 13">2.1.1.100</ecNumber>
    </recommendedName>
</protein>
<dbReference type="AlphaFoldDB" id="A0AAJ7C319"/>
<evidence type="ECO:0000256" key="5">
    <source>
        <dbReference type="ARBA" id="ARBA00022603"/>
    </source>
</evidence>
<evidence type="ECO:0000256" key="10">
    <source>
        <dbReference type="ARBA" id="ARBA00023136"/>
    </source>
</evidence>
<keyword evidence="7 13" id="KW-0949">S-adenosyl-L-methionine</keyword>
<evidence type="ECO:0000256" key="12">
    <source>
        <dbReference type="ARBA" id="ARBA00023656"/>
    </source>
</evidence>
<keyword evidence="14" id="KW-1185">Reference proteome</keyword>
<comment type="subcellular location">
    <subcellularLocation>
        <location evidence="13">Endoplasmic reticulum membrane</location>
        <topology evidence="13">Multi-pass membrane protein</topology>
    </subcellularLocation>
    <subcellularLocation>
        <location evidence="2">Membrane</location>
        <topology evidence="2">Multi-pass membrane protein</topology>
    </subcellularLocation>
</comment>
<dbReference type="KEGG" id="ccin:107270344"/>
<dbReference type="Pfam" id="PF04140">
    <property type="entry name" value="ICMT"/>
    <property type="match status" value="1"/>
</dbReference>
<dbReference type="PANTHER" id="PTHR12714:SF9">
    <property type="entry name" value="PROTEIN-S-ISOPRENYLCYSTEINE O-METHYLTRANSFERASE"/>
    <property type="match status" value="1"/>
</dbReference>
<dbReference type="EC" id="2.1.1.100" evidence="4 13"/>
<keyword evidence="8 13" id="KW-0812">Transmembrane</keyword>
<evidence type="ECO:0000256" key="2">
    <source>
        <dbReference type="ARBA" id="ARBA00004141"/>
    </source>
</evidence>
<evidence type="ECO:0000256" key="3">
    <source>
        <dbReference type="ARBA" id="ARBA00009140"/>
    </source>
</evidence>
<name>A0AAJ7C319_CEPCN</name>
<keyword evidence="13" id="KW-0256">Endoplasmic reticulum</keyword>
<organism evidence="14 15">
    <name type="scientific">Cephus cinctus</name>
    <name type="common">Wheat stem sawfly</name>
    <dbReference type="NCBI Taxonomy" id="211228"/>
    <lineage>
        <taxon>Eukaryota</taxon>
        <taxon>Metazoa</taxon>
        <taxon>Ecdysozoa</taxon>
        <taxon>Arthropoda</taxon>
        <taxon>Hexapoda</taxon>
        <taxon>Insecta</taxon>
        <taxon>Pterygota</taxon>
        <taxon>Neoptera</taxon>
        <taxon>Endopterygota</taxon>
        <taxon>Hymenoptera</taxon>
        <taxon>Cephoidea</taxon>
        <taxon>Cephidae</taxon>
        <taxon>Cephus</taxon>
    </lineage>
</organism>
<comment type="function">
    <text evidence="11">Catalyzes the post-translational methylation of isoprenylated C-terminal cysteine residues.</text>
</comment>
<dbReference type="Proteomes" id="UP000694920">
    <property type="component" value="Unplaced"/>
</dbReference>
<dbReference type="PROSITE" id="PS51564">
    <property type="entry name" value="SAM_ICMT"/>
    <property type="match status" value="1"/>
</dbReference>
<feature type="transmembrane region" description="Helical" evidence="13">
    <location>
        <begin position="42"/>
        <end position="61"/>
    </location>
</feature>
<keyword evidence="10 13" id="KW-0472">Membrane</keyword>
<dbReference type="RefSeq" id="XP_015600763.1">
    <property type="nucleotide sequence ID" value="XM_015745277.2"/>
</dbReference>
<evidence type="ECO:0000256" key="1">
    <source>
        <dbReference type="ARBA" id="ARBA00001450"/>
    </source>
</evidence>
<keyword evidence="6" id="KW-0808">Transferase</keyword>
<accession>A0AAJ7C319</accession>
<keyword evidence="9 13" id="KW-1133">Transmembrane helix</keyword>
<gene>
    <name evidence="15" type="primary">LOC107270344</name>
</gene>
<evidence type="ECO:0000256" key="13">
    <source>
        <dbReference type="RuleBase" id="RU362022"/>
    </source>
</evidence>
<evidence type="ECO:0000256" key="8">
    <source>
        <dbReference type="ARBA" id="ARBA00022692"/>
    </source>
</evidence>
<dbReference type="CTD" id="136030347"/>
<dbReference type="Gene3D" id="1.20.120.1630">
    <property type="match status" value="1"/>
</dbReference>
<dbReference type="GO" id="GO:0004671">
    <property type="term" value="F:protein C-terminal S-isoprenylcysteine carboxyl O-methyltransferase activity"/>
    <property type="evidence" value="ECO:0007669"/>
    <property type="project" value="UniProtKB-EC"/>
</dbReference>
<dbReference type="GeneID" id="107270344"/>
<dbReference type="GO" id="GO:0032259">
    <property type="term" value="P:methylation"/>
    <property type="evidence" value="ECO:0007669"/>
    <property type="project" value="UniProtKB-KW"/>
</dbReference>
<comment type="catalytic activity">
    <reaction evidence="1 13">
        <text>[protein]-C-terminal S-[(2E,6E)-farnesyl]-L-cysteine + S-adenosyl-L-methionine = [protein]-C-terminal S-[(2E,6E)-farnesyl]-L-cysteine methyl ester + S-adenosyl-L-homocysteine</text>
        <dbReference type="Rhea" id="RHEA:21672"/>
        <dbReference type="Rhea" id="RHEA-COMP:12125"/>
        <dbReference type="Rhea" id="RHEA-COMP:12126"/>
        <dbReference type="ChEBI" id="CHEBI:57856"/>
        <dbReference type="ChEBI" id="CHEBI:59789"/>
        <dbReference type="ChEBI" id="CHEBI:90510"/>
        <dbReference type="ChEBI" id="CHEBI:90511"/>
        <dbReference type="EC" id="2.1.1.100"/>
    </reaction>
</comment>
<dbReference type="PANTHER" id="PTHR12714">
    <property type="entry name" value="PROTEIN-S ISOPRENYLCYSTEINE O-METHYLTRANSFERASE"/>
    <property type="match status" value="1"/>
</dbReference>
<evidence type="ECO:0000256" key="9">
    <source>
        <dbReference type="ARBA" id="ARBA00022989"/>
    </source>
</evidence>
<feature type="transmembrane region" description="Helical" evidence="13">
    <location>
        <begin position="68"/>
        <end position="87"/>
    </location>
</feature>
<evidence type="ECO:0000256" key="4">
    <source>
        <dbReference type="ARBA" id="ARBA00012151"/>
    </source>
</evidence>
<evidence type="ECO:0000313" key="15">
    <source>
        <dbReference type="RefSeq" id="XP_015600763.1"/>
    </source>
</evidence>
<dbReference type="InterPro" id="IPR025770">
    <property type="entry name" value="PPMT_MeTrfase"/>
</dbReference>